<evidence type="ECO:0000259" key="2">
    <source>
        <dbReference type="Pfam" id="PF04909"/>
    </source>
</evidence>
<dbReference type="AlphaFoldDB" id="A0A174HG09"/>
<protein>
    <submittedName>
        <fullName evidence="3">Predicted metal-dependent hydrolase of the TIM-barrel fold</fullName>
    </submittedName>
</protein>
<evidence type="ECO:0000256" key="1">
    <source>
        <dbReference type="ARBA" id="ARBA00023239"/>
    </source>
</evidence>
<sequence length="326" mass="36026">MKIIAAEEHFVMPPKPGAPAPKGLPPLEQGTMLGAPWLTNPACATDLDDVRIGIMDQDDVTMQVLSTPFGQVWTAEVAVQNCKEANDFLAAAIKRHPDRFAGFAAIPTAVPEACAPELERAVKELGFVGCLIGNRVNGTKFLDDPEFEDLLAACEKLDVPIYLHPGAPPAEITALCYSGFNDEMVSAYSRYGMGWHTDVGLHMLHMVMSGVFDRHPDLQMILGHWGELLPYYVDRFDTAMPKEFAGLKHDPSYYLRNNMYVTSSGIQSPECFEFCVKVLGADRIIYSADYPFASVEGADKLFNCPSISEEDREKFAHGNAERLFKL</sequence>
<dbReference type="GO" id="GO:0016787">
    <property type="term" value="F:hydrolase activity"/>
    <property type="evidence" value="ECO:0007669"/>
    <property type="project" value="UniProtKB-KW"/>
</dbReference>
<evidence type="ECO:0000313" key="4">
    <source>
        <dbReference type="Proteomes" id="UP000095544"/>
    </source>
</evidence>
<dbReference type="PANTHER" id="PTHR21240:SF30">
    <property type="entry name" value="AMIDOHYDROLASE-RELATED DOMAIN-CONTAINING PROTEIN-RELATED"/>
    <property type="match status" value="1"/>
</dbReference>
<dbReference type="RefSeq" id="WP_055154017.1">
    <property type="nucleotide sequence ID" value="NZ_CYZU01000030.1"/>
</dbReference>
<dbReference type="Proteomes" id="UP000095544">
    <property type="component" value="Unassembled WGS sequence"/>
</dbReference>
<dbReference type="Gene3D" id="3.20.20.140">
    <property type="entry name" value="Metal-dependent hydrolases"/>
    <property type="match status" value="1"/>
</dbReference>
<dbReference type="InterPro" id="IPR032466">
    <property type="entry name" value="Metal_Hydrolase"/>
</dbReference>
<gene>
    <name evidence="3" type="ORF">ERS852491_03068</name>
</gene>
<dbReference type="SUPFAM" id="SSF51556">
    <property type="entry name" value="Metallo-dependent hydrolases"/>
    <property type="match status" value="1"/>
</dbReference>
<feature type="domain" description="Amidohydrolase-related" evidence="2">
    <location>
        <begin position="57"/>
        <end position="326"/>
    </location>
</feature>
<dbReference type="Pfam" id="PF04909">
    <property type="entry name" value="Amidohydro_2"/>
    <property type="match status" value="1"/>
</dbReference>
<accession>A0A174HG09</accession>
<evidence type="ECO:0000313" key="3">
    <source>
        <dbReference type="EMBL" id="CUO71845.1"/>
    </source>
</evidence>
<reference evidence="3 4" key="1">
    <citation type="submission" date="2015-09" db="EMBL/GenBank/DDBJ databases">
        <authorList>
            <consortium name="Pathogen Informatics"/>
        </authorList>
    </citation>
    <scope>NUCLEOTIDE SEQUENCE [LARGE SCALE GENOMIC DNA]</scope>
    <source>
        <strain evidence="3 4">2789STDY5834876</strain>
    </source>
</reference>
<name>A0A174HG09_9FIRM</name>
<dbReference type="PANTHER" id="PTHR21240">
    <property type="entry name" value="2-AMINO-3-CARBOXYLMUCONATE-6-SEMIALDEHYDE DECARBOXYLASE"/>
    <property type="match status" value="1"/>
</dbReference>
<keyword evidence="3" id="KW-0378">Hydrolase</keyword>
<proteinExistence type="predicted"/>
<dbReference type="EMBL" id="CYZU01000030">
    <property type="protein sequence ID" value="CUO71845.1"/>
    <property type="molecule type" value="Genomic_DNA"/>
</dbReference>
<dbReference type="OrthoDB" id="9777673at2"/>
<dbReference type="InterPro" id="IPR006680">
    <property type="entry name" value="Amidohydro-rel"/>
</dbReference>
<organism evidence="3 4">
    <name type="scientific">Faecalicatena contorta</name>
    <dbReference type="NCBI Taxonomy" id="39482"/>
    <lineage>
        <taxon>Bacteria</taxon>
        <taxon>Bacillati</taxon>
        <taxon>Bacillota</taxon>
        <taxon>Clostridia</taxon>
        <taxon>Lachnospirales</taxon>
        <taxon>Lachnospiraceae</taxon>
        <taxon>Faecalicatena</taxon>
    </lineage>
</organism>
<dbReference type="GO" id="GO:0005829">
    <property type="term" value="C:cytosol"/>
    <property type="evidence" value="ECO:0007669"/>
    <property type="project" value="TreeGrafter"/>
</dbReference>
<keyword evidence="1" id="KW-0456">Lyase</keyword>
<dbReference type="STRING" id="39482.ERS852491_03068"/>
<dbReference type="InterPro" id="IPR032465">
    <property type="entry name" value="ACMSD"/>
</dbReference>
<dbReference type="GO" id="GO:0019748">
    <property type="term" value="P:secondary metabolic process"/>
    <property type="evidence" value="ECO:0007669"/>
    <property type="project" value="TreeGrafter"/>
</dbReference>
<dbReference type="GO" id="GO:0016831">
    <property type="term" value="F:carboxy-lyase activity"/>
    <property type="evidence" value="ECO:0007669"/>
    <property type="project" value="InterPro"/>
</dbReference>